<dbReference type="PANTHER" id="PTHR33164:SF64">
    <property type="entry name" value="TRANSCRIPTIONAL REGULATOR SLYA"/>
    <property type="match status" value="1"/>
</dbReference>
<dbReference type="InterPro" id="IPR036388">
    <property type="entry name" value="WH-like_DNA-bd_sf"/>
</dbReference>
<evidence type="ECO:0000313" key="6">
    <source>
        <dbReference type="EMBL" id="GEN62635.1"/>
    </source>
</evidence>
<keyword evidence="7" id="KW-1185">Reference proteome</keyword>
<dbReference type="PRINTS" id="PR00598">
    <property type="entry name" value="HTHMARR"/>
</dbReference>
<dbReference type="SUPFAM" id="SSF46785">
    <property type="entry name" value="Winged helix' DNA-binding domain"/>
    <property type="match status" value="1"/>
</dbReference>
<feature type="domain" description="HTH marR-type" evidence="5">
    <location>
        <begin position="8"/>
        <end position="152"/>
    </location>
</feature>
<feature type="compositionally biased region" description="Basic and acidic residues" evidence="4">
    <location>
        <begin position="154"/>
        <end position="167"/>
    </location>
</feature>
<reference evidence="6 7" key="1">
    <citation type="submission" date="2019-07" db="EMBL/GenBank/DDBJ databases">
        <title>Whole genome shotgun sequence of Acetobacter oeni NBRC 105207.</title>
        <authorList>
            <person name="Hosoyama A."/>
            <person name="Uohara A."/>
            <person name="Ohji S."/>
            <person name="Ichikawa N."/>
        </authorList>
    </citation>
    <scope>NUCLEOTIDE SEQUENCE [LARGE SCALE GENOMIC DNA]</scope>
    <source>
        <strain evidence="6 7">NBRC 105207</strain>
    </source>
</reference>
<proteinExistence type="predicted"/>
<dbReference type="PANTHER" id="PTHR33164">
    <property type="entry name" value="TRANSCRIPTIONAL REGULATOR, MARR FAMILY"/>
    <property type="match status" value="1"/>
</dbReference>
<evidence type="ECO:0000259" key="5">
    <source>
        <dbReference type="PROSITE" id="PS50995"/>
    </source>
</evidence>
<dbReference type="SMART" id="SM00347">
    <property type="entry name" value="HTH_MARR"/>
    <property type="match status" value="1"/>
</dbReference>
<evidence type="ECO:0000256" key="1">
    <source>
        <dbReference type="ARBA" id="ARBA00023015"/>
    </source>
</evidence>
<dbReference type="GO" id="GO:0003677">
    <property type="term" value="F:DNA binding"/>
    <property type="evidence" value="ECO:0007669"/>
    <property type="project" value="UniProtKB-KW"/>
</dbReference>
<keyword evidence="1" id="KW-0805">Transcription regulation</keyword>
<dbReference type="Pfam" id="PF01047">
    <property type="entry name" value="MarR"/>
    <property type="match status" value="1"/>
</dbReference>
<keyword evidence="3" id="KW-0804">Transcription</keyword>
<dbReference type="GO" id="GO:0006950">
    <property type="term" value="P:response to stress"/>
    <property type="evidence" value="ECO:0007669"/>
    <property type="project" value="TreeGrafter"/>
</dbReference>
<dbReference type="GO" id="GO:0003700">
    <property type="term" value="F:DNA-binding transcription factor activity"/>
    <property type="evidence" value="ECO:0007669"/>
    <property type="project" value="InterPro"/>
</dbReference>
<dbReference type="PROSITE" id="PS50995">
    <property type="entry name" value="HTH_MARR_2"/>
    <property type="match status" value="1"/>
</dbReference>
<dbReference type="Gene3D" id="1.10.10.10">
    <property type="entry name" value="Winged helix-like DNA-binding domain superfamily/Winged helix DNA-binding domain"/>
    <property type="match status" value="1"/>
</dbReference>
<evidence type="ECO:0000256" key="3">
    <source>
        <dbReference type="ARBA" id="ARBA00023163"/>
    </source>
</evidence>
<comment type="caution">
    <text evidence="6">The sequence shown here is derived from an EMBL/GenBank/DDBJ whole genome shotgun (WGS) entry which is preliminary data.</text>
</comment>
<dbReference type="AlphaFoldDB" id="A0A511XI54"/>
<dbReference type="InterPro" id="IPR039422">
    <property type="entry name" value="MarR/SlyA-like"/>
</dbReference>
<evidence type="ECO:0000256" key="4">
    <source>
        <dbReference type="SAM" id="MobiDB-lite"/>
    </source>
</evidence>
<evidence type="ECO:0000313" key="7">
    <source>
        <dbReference type="Proteomes" id="UP000321746"/>
    </source>
</evidence>
<dbReference type="EMBL" id="BJYG01000007">
    <property type="protein sequence ID" value="GEN62635.1"/>
    <property type="molecule type" value="Genomic_DNA"/>
</dbReference>
<feature type="region of interest" description="Disordered" evidence="4">
    <location>
        <begin position="154"/>
        <end position="179"/>
    </location>
</feature>
<evidence type="ECO:0000256" key="2">
    <source>
        <dbReference type="ARBA" id="ARBA00023125"/>
    </source>
</evidence>
<organism evidence="6 7">
    <name type="scientific">Acetobacter oeni</name>
    <dbReference type="NCBI Taxonomy" id="304077"/>
    <lineage>
        <taxon>Bacteria</taxon>
        <taxon>Pseudomonadati</taxon>
        <taxon>Pseudomonadota</taxon>
        <taxon>Alphaproteobacteria</taxon>
        <taxon>Acetobacterales</taxon>
        <taxon>Acetobacteraceae</taxon>
        <taxon>Acetobacter</taxon>
    </lineage>
</organism>
<dbReference type="InterPro" id="IPR000835">
    <property type="entry name" value="HTH_MarR-typ"/>
</dbReference>
<dbReference type="InterPro" id="IPR036390">
    <property type="entry name" value="WH_DNA-bd_sf"/>
</dbReference>
<keyword evidence="2" id="KW-0238">DNA-binding</keyword>
<dbReference type="Proteomes" id="UP000321746">
    <property type="component" value="Unassembled WGS sequence"/>
</dbReference>
<name>A0A511XI54_9PROT</name>
<sequence>MSDSVKEAEDIARDMPLLRRKFGHRLARLATLWRREIDHDLRQFNLTDATWRPLYYLRSLPPPVRQTDLARALSVEAPSLVRVLDVLEKQNFVSRDVDPEDRRSKLIGLTEAGAKVANQVLHTADSVGERLLAGVSESALNECLSVFDQVRSGLQEDRERNAGESDTGRGQPGSRFPVL</sequence>
<protein>
    <submittedName>
        <fullName evidence="6">MarR family transcriptional regulator</fullName>
    </submittedName>
</protein>
<accession>A0A511XI54</accession>
<gene>
    <name evidence="6" type="ORF">AOE01nite_08590</name>
</gene>